<dbReference type="OrthoDB" id="176168at2"/>
<dbReference type="Pfam" id="PF16990">
    <property type="entry name" value="CBM_35"/>
    <property type="match status" value="1"/>
</dbReference>
<comment type="caution">
    <text evidence="4">The sequence shown here is derived from an EMBL/GenBank/DDBJ whole genome shotgun (WGS) entry which is preliminary data.</text>
</comment>
<dbReference type="InterPro" id="IPR011658">
    <property type="entry name" value="PA14_dom"/>
</dbReference>
<dbReference type="PROSITE" id="PS51175">
    <property type="entry name" value="CBM6"/>
    <property type="match status" value="1"/>
</dbReference>
<keyword evidence="6" id="KW-1185">Reference proteome</keyword>
<dbReference type="Pfam" id="PF07691">
    <property type="entry name" value="PA14"/>
    <property type="match status" value="1"/>
</dbReference>
<dbReference type="SUPFAM" id="SSF49785">
    <property type="entry name" value="Galactose-binding domain-like"/>
    <property type="match status" value="1"/>
</dbReference>
<evidence type="ECO:0000259" key="3">
    <source>
        <dbReference type="PROSITE" id="PS51820"/>
    </source>
</evidence>
<dbReference type="SUPFAM" id="SSF101898">
    <property type="entry name" value="NHL repeat"/>
    <property type="match status" value="1"/>
</dbReference>
<dbReference type="InterPro" id="IPR010496">
    <property type="entry name" value="AL/BT2_dom"/>
</dbReference>
<dbReference type="Gene3D" id="2.120.10.30">
    <property type="entry name" value="TolB, C-terminal domain"/>
    <property type="match status" value="1"/>
</dbReference>
<evidence type="ECO:0000313" key="4">
    <source>
        <dbReference type="EMBL" id="RKN11974.1"/>
    </source>
</evidence>
<evidence type="ECO:0000313" key="7">
    <source>
        <dbReference type="Proteomes" id="UP000275024"/>
    </source>
</evidence>
<dbReference type="PANTHER" id="PTHR33546:SF1">
    <property type="entry name" value="LARGE, MULTIFUNCTIONAL SECRETED PROTEIN"/>
    <property type="match status" value="1"/>
</dbReference>
<feature type="chain" id="PRO_5017417921" evidence="1">
    <location>
        <begin position="31"/>
        <end position="998"/>
    </location>
</feature>
<dbReference type="RefSeq" id="WP_120695985.1">
    <property type="nucleotide sequence ID" value="NZ_RBDX01000002.1"/>
</dbReference>
<proteinExistence type="predicted"/>
<dbReference type="Gene3D" id="2.60.120.260">
    <property type="entry name" value="Galactose-binding domain-like"/>
    <property type="match status" value="1"/>
</dbReference>
<feature type="domain" description="PA14" evidence="3">
    <location>
        <begin position="39"/>
        <end position="183"/>
    </location>
</feature>
<sequence length="998" mass="108669">MQLRQRRRRTVSLGIALAAAVLVPIGAAQAAAPTQELPPQEPGVTLRTFDVGFEPEEICTLTEGQTPNVDVLRPTVDWETTEEFGGIANNFMAHVIGNIHVPEDGAYDFRLISDDGSRLYLDGQQIIENDQRQPPTAVDGLADLTAGVHALRIDYFQGAHGKALRLEWRPPGQSEFTLVPESVLTTDAGVTRVTSPGVKSCVDADASPGDGAPLAEVHPNYTLTDLRPEGYEPMVTGMDWFDDGRMVITTWAGRESFDGAVEVVNGTLGEDADPSEITTEVIATDMNEPQGVLVEDGEVIVAEKHQLSRLVDADGDGFYEGSEAIATWPSGGTYHEFGFGLLADDDHYYLNLSVAITPGGRTTVPQHVENRGTSVRIDKETGELEYVAGGLRTPNGIGWGPDDEVFVTDNQGDWLPSSKLVEIQEGAFYNHYTTPQGPFDDQPVTEPVLWLPHGEISNSPTNPVTVEKGLFKDQLLFGDVTYGGIQRAFLEEVDGQKQGAVFRMTQGLESGVSRLALGPDGSFYVGGIGGGGNWQQPGKFTYGLQKLTPTSRDAMDIVSMEVTETGFDLTYTKPVSDDVVENAAERYEVEQWSYTPTSQYGGEKRNEEILSVAGASVSGNGRTVSLDIPGLREDRVVHVRSPRPFEAADGTALWSTEAWYTVHNIPDYVEPPNEVGQYEAEDGVLRGGADIDDEHGNFTGGGFVDGFDNIGAELTWNVNVAEAGTYPVTFRYSNGPNPFVGTKTISLDVNGEDQGQIAVETTGTWQTWADHVEQLDLQAGANTITVSAGEDDDRHVNWDHLRIQQEACVPAQPDDGYRMLFDGTEQSLATWEMATPGGFISQADCTMRSVGGLGLLSHPEEFTDYRLKLDWKMAGDDNSGVHIGLPDPQGDPAARNQAFEVQIDATDVPERTTGAIYNFQGADIEARDQALNPPGQWNTYEIVVQDLRVQVYLNGVLINDYDTENASPDRDLSSGRIGLQNHHTGSNVWFRDIQIMDL</sequence>
<evidence type="ECO:0000313" key="5">
    <source>
        <dbReference type="EMBL" id="RKN25974.1"/>
    </source>
</evidence>
<name>A0A3A9WR30_9ACTN</name>
<dbReference type="Gene3D" id="3.90.182.10">
    <property type="entry name" value="Toxin - Anthrax Protective Antigen,domain 1"/>
    <property type="match status" value="1"/>
</dbReference>
<dbReference type="InterPro" id="IPR037524">
    <property type="entry name" value="PA14/GLEYA"/>
</dbReference>
<evidence type="ECO:0000259" key="2">
    <source>
        <dbReference type="PROSITE" id="PS51175"/>
    </source>
</evidence>
<gene>
    <name evidence="5" type="ORF">D7318_07035</name>
    <name evidence="4" type="ORF">D7319_03445</name>
</gene>
<feature type="signal peptide" evidence="1">
    <location>
        <begin position="1"/>
        <end position="30"/>
    </location>
</feature>
<organism evidence="4 7">
    <name type="scientific">Streptomyces radicis</name>
    <dbReference type="NCBI Taxonomy" id="1750517"/>
    <lineage>
        <taxon>Bacteria</taxon>
        <taxon>Bacillati</taxon>
        <taxon>Actinomycetota</taxon>
        <taxon>Actinomycetes</taxon>
        <taxon>Kitasatosporales</taxon>
        <taxon>Streptomycetaceae</taxon>
        <taxon>Streptomyces</taxon>
    </lineage>
</organism>
<dbReference type="Gene3D" id="2.60.120.560">
    <property type="entry name" value="Exo-inulinase, domain 1"/>
    <property type="match status" value="1"/>
</dbReference>
<dbReference type="InterPro" id="IPR008979">
    <property type="entry name" value="Galactose-bd-like_sf"/>
</dbReference>
<dbReference type="GO" id="GO:0016787">
    <property type="term" value="F:hydrolase activity"/>
    <property type="evidence" value="ECO:0007669"/>
    <property type="project" value="InterPro"/>
</dbReference>
<dbReference type="AlphaFoldDB" id="A0A3A9WR30"/>
<dbReference type="CDD" id="cd04083">
    <property type="entry name" value="CBM35_Lmo2446-like"/>
    <property type="match status" value="1"/>
</dbReference>
<reference evidence="6 7" key="1">
    <citation type="submission" date="2018-09" db="EMBL/GenBank/DDBJ databases">
        <title>Streptomyces sp. nov. DS1-2, an endophytic actinomycete isolated from roots of Dendrobium scabrilingue.</title>
        <authorList>
            <person name="Kuncharoen N."/>
            <person name="Kudo T."/>
            <person name="Ohkuma M."/>
            <person name="Yuki M."/>
            <person name="Tanasupawat S."/>
        </authorList>
    </citation>
    <scope>NUCLEOTIDE SEQUENCE [LARGE SCALE GENOMIC DNA]</scope>
    <source>
        <strain evidence="4 7">AZ1-7</strain>
        <strain evidence="5 6">DS1-2</strain>
    </source>
</reference>
<keyword evidence="1" id="KW-0732">Signal</keyword>
<feature type="domain" description="CBM6" evidence="2">
    <location>
        <begin position="676"/>
        <end position="804"/>
    </location>
</feature>
<dbReference type="Proteomes" id="UP000268652">
    <property type="component" value="Unassembled WGS sequence"/>
</dbReference>
<evidence type="ECO:0000313" key="6">
    <source>
        <dbReference type="Proteomes" id="UP000268652"/>
    </source>
</evidence>
<dbReference type="Pfam" id="PF06439">
    <property type="entry name" value="3keto-disac_hyd"/>
    <property type="match status" value="1"/>
</dbReference>
<dbReference type="PANTHER" id="PTHR33546">
    <property type="entry name" value="LARGE, MULTIFUNCTIONAL SECRETED PROTEIN-RELATED"/>
    <property type="match status" value="1"/>
</dbReference>
<dbReference type="EMBL" id="RBDX01000002">
    <property type="protein sequence ID" value="RKN11974.1"/>
    <property type="molecule type" value="Genomic_DNA"/>
</dbReference>
<protein>
    <submittedName>
        <fullName evidence="4">DUF1080 domain-containing protein</fullName>
    </submittedName>
</protein>
<dbReference type="PROSITE" id="PS51820">
    <property type="entry name" value="PA14"/>
    <property type="match status" value="1"/>
</dbReference>
<dbReference type="EMBL" id="RBDY01000003">
    <property type="protein sequence ID" value="RKN25974.1"/>
    <property type="molecule type" value="Genomic_DNA"/>
</dbReference>
<dbReference type="SMART" id="SM00758">
    <property type="entry name" value="PA14"/>
    <property type="match status" value="1"/>
</dbReference>
<dbReference type="GO" id="GO:0030246">
    <property type="term" value="F:carbohydrate binding"/>
    <property type="evidence" value="ECO:0007669"/>
    <property type="project" value="InterPro"/>
</dbReference>
<dbReference type="Proteomes" id="UP000275024">
    <property type="component" value="Unassembled WGS sequence"/>
</dbReference>
<accession>A0A3A9WR30</accession>
<dbReference type="InterPro" id="IPR011042">
    <property type="entry name" value="6-blade_b-propeller_TolB-like"/>
</dbReference>
<dbReference type="InterPro" id="IPR005084">
    <property type="entry name" value="CBM6"/>
</dbReference>
<dbReference type="SUPFAM" id="SSF56988">
    <property type="entry name" value="Anthrax protective antigen"/>
    <property type="match status" value="1"/>
</dbReference>
<evidence type="ECO:0000256" key="1">
    <source>
        <dbReference type="SAM" id="SignalP"/>
    </source>
</evidence>